<dbReference type="InterPro" id="IPR051781">
    <property type="entry name" value="Metallo-dep_Hydrolase"/>
</dbReference>
<dbReference type="Pfam" id="PF01979">
    <property type="entry name" value="Amidohydro_1"/>
    <property type="match status" value="1"/>
</dbReference>
<dbReference type="InterPro" id="IPR032466">
    <property type="entry name" value="Metal_Hydrolase"/>
</dbReference>
<dbReference type="Proteomes" id="UP001501237">
    <property type="component" value="Unassembled WGS sequence"/>
</dbReference>
<dbReference type="PANTHER" id="PTHR43135:SF3">
    <property type="entry name" value="ALPHA-D-RIBOSE 1-METHYLPHOSPHONATE 5-TRIPHOSPHATE DIPHOSPHATASE"/>
    <property type="match status" value="1"/>
</dbReference>
<reference evidence="3" key="1">
    <citation type="journal article" date="2019" name="Int. J. Syst. Evol. Microbiol.">
        <title>The Global Catalogue of Microorganisms (GCM) 10K type strain sequencing project: providing services to taxonomists for standard genome sequencing and annotation.</title>
        <authorList>
            <consortium name="The Broad Institute Genomics Platform"/>
            <consortium name="The Broad Institute Genome Sequencing Center for Infectious Disease"/>
            <person name="Wu L."/>
            <person name="Ma J."/>
        </authorList>
    </citation>
    <scope>NUCLEOTIDE SEQUENCE [LARGE SCALE GENOMIC DNA]</scope>
    <source>
        <strain evidence="3">JCM 9377</strain>
    </source>
</reference>
<feature type="domain" description="Amidohydrolase-related" evidence="1">
    <location>
        <begin position="56"/>
        <end position="403"/>
    </location>
</feature>
<dbReference type="EMBL" id="BAAAUV010000004">
    <property type="protein sequence ID" value="GAA3204658.1"/>
    <property type="molecule type" value="Genomic_DNA"/>
</dbReference>
<gene>
    <name evidence="2" type="ORF">GCM10010468_19270</name>
</gene>
<evidence type="ECO:0000313" key="2">
    <source>
        <dbReference type="EMBL" id="GAA3204658.1"/>
    </source>
</evidence>
<dbReference type="PANTHER" id="PTHR43135">
    <property type="entry name" value="ALPHA-D-RIBOSE 1-METHYLPHOSPHONATE 5-TRIPHOSPHATE DIPHOSPHATASE"/>
    <property type="match status" value="1"/>
</dbReference>
<sequence length="413" mass="43799">MTGRLLLTNARVLRCTGARDERPAAADVLIEGDRIARVAPGIEAPGARVADLRGATVLPGLGDAHTHISWPLDFVFDHAAVAAAAPGPHLLDVAAVVRTFLESGYTLIIGAGTTQPLDDLHARDAIGRGLITGPRIVPSGPMIAEVGGLGGDGELMEVAADARQLRELVARQCDLGVKALKLFISGDGVVPEHPSEDVYMNDAMLEAAVAEADRHGAFITVHARGSASVAMAARTGVRIVHHACFLDDDALKALEARRDDLWVCPGLHYLYAVVSGHAAPYGMTPDRVEASGYPRELTSQIEGLHRLRETGIKILSGGDFGHQWTRHGTYAAELQRYVELAGMTAAEAIHTATRNMGPAAGVETGEVREGLLADLLVVDGDPTEDVTILQDPARRRAVLKDGTFAYLNPGIYP</sequence>
<dbReference type="InterPro" id="IPR006680">
    <property type="entry name" value="Amidohydro-rel"/>
</dbReference>
<dbReference type="RefSeq" id="WP_344824950.1">
    <property type="nucleotide sequence ID" value="NZ_BAAAUV010000004.1"/>
</dbReference>
<proteinExistence type="predicted"/>
<name>A0ABP6Q6E8_9ACTN</name>
<dbReference type="InterPro" id="IPR011059">
    <property type="entry name" value="Metal-dep_hydrolase_composite"/>
</dbReference>
<dbReference type="SUPFAM" id="SSF51338">
    <property type="entry name" value="Composite domain of metallo-dependent hydrolases"/>
    <property type="match status" value="1"/>
</dbReference>
<dbReference type="Gene3D" id="2.30.40.10">
    <property type="entry name" value="Urease, subunit C, domain 1"/>
    <property type="match status" value="1"/>
</dbReference>
<comment type="caution">
    <text evidence="2">The sequence shown here is derived from an EMBL/GenBank/DDBJ whole genome shotgun (WGS) entry which is preliminary data.</text>
</comment>
<evidence type="ECO:0000259" key="1">
    <source>
        <dbReference type="Pfam" id="PF01979"/>
    </source>
</evidence>
<organism evidence="2 3">
    <name type="scientific">Actinocorallia longicatena</name>
    <dbReference type="NCBI Taxonomy" id="111803"/>
    <lineage>
        <taxon>Bacteria</taxon>
        <taxon>Bacillati</taxon>
        <taxon>Actinomycetota</taxon>
        <taxon>Actinomycetes</taxon>
        <taxon>Streptosporangiales</taxon>
        <taxon>Thermomonosporaceae</taxon>
        <taxon>Actinocorallia</taxon>
    </lineage>
</organism>
<accession>A0ABP6Q6E8</accession>
<evidence type="ECO:0000313" key="3">
    <source>
        <dbReference type="Proteomes" id="UP001501237"/>
    </source>
</evidence>
<protein>
    <submittedName>
        <fullName evidence="2">Amidohydrolase family protein</fullName>
    </submittedName>
</protein>
<dbReference type="Gene3D" id="3.20.20.140">
    <property type="entry name" value="Metal-dependent hydrolases"/>
    <property type="match status" value="1"/>
</dbReference>
<keyword evidence="3" id="KW-1185">Reference proteome</keyword>
<dbReference type="SUPFAM" id="SSF51556">
    <property type="entry name" value="Metallo-dependent hydrolases"/>
    <property type="match status" value="1"/>
</dbReference>